<name>A0AAN6NZ01_9PEZI</name>
<dbReference type="AlphaFoldDB" id="A0AAN6NZ01"/>
<evidence type="ECO:0000256" key="1">
    <source>
        <dbReference type="SAM" id="Phobius"/>
    </source>
</evidence>
<protein>
    <submittedName>
        <fullName evidence="2">Uncharacterized protein</fullName>
    </submittedName>
</protein>
<feature type="transmembrane region" description="Helical" evidence="1">
    <location>
        <begin position="44"/>
        <end position="61"/>
    </location>
</feature>
<reference evidence="2" key="2">
    <citation type="submission" date="2023-06" db="EMBL/GenBank/DDBJ databases">
        <authorList>
            <consortium name="Lawrence Berkeley National Laboratory"/>
            <person name="Mondo S.J."/>
            <person name="Hensen N."/>
            <person name="Bonometti L."/>
            <person name="Westerberg I."/>
            <person name="Brannstrom I.O."/>
            <person name="Guillou S."/>
            <person name="Cros-Aarteil S."/>
            <person name="Calhoun S."/>
            <person name="Haridas S."/>
            <person name="Kuo A."/>
            <person name="Pangilinan J."/>
            <person name="Riley R."/>
            <person name="Labutti K."/>
            <person name="Andreopoulos B."/>
            <person name="Lipzen A."/>
            <person name="Chen C."/>
            <person name="Yanf M."/>
            <person name="Daum C."/>
            <person name="Ng V."/>
            <person name="Clum A."/>
            <person name="Steindorff A."/>
            <person name="Ohm R."/>
            <person name="Martin F."/>
            <person name="Silar P."/>
            <person name="Natvig D."/>
            <person name="Lalanne C."/>
            <person name="Gautier V."/>
            <person name="Ament-Velasquez S.L."/>
            <person name="Kruys A."/>
            <person name="Hutchinson M.I."/>
            <person name="Powell A.J."/>
            <person name="Barry K."/>
            <person name="Miller A.N."/>
            <person name="Grigoriev I.V."/>
            <person name="Debuchy R."/>
            <person name="Gladieux P."/>
            <person name="Thoren M.H."/>
            <person name="Johannesson H."/>
        </authorList>
    </citation>
    <scope>NUCLEOTIDE SEQUENCE</scope>
    <source>
        <strain evidence="2">CBS 626.80</strain>
    </source>
</reference>
<organism evidence="2 3">
    <name type="scientific">Pseudoneurospora amorphoporcata</name>
    <dbReference type="NCBI Taxonomy" id="241081"/>
    <lineage>
        <taxon>Eukaryota</taxon>
        <taxon>Fungi</taxon>
        <taxon>Dikarya</taxon>
        <taxon>Ascomycota</taxon>
        <taxon>Pezizomycotina</taxon>
        <taxon>Sordariomycetes</taxon>
        <taxon>Sordariomycetidae</taxon>
        <taxon>Sordariales</taxon>
        <taxon>Sordariaceae</taxon>
        <taxon>Pseudoneurospora</taxon>
    </lineage>
</organism>
<evidence type="ECO:0000313" key="3">
    <source>
        <dbReference type="Proteomes" id="UP001303222"/>
    </source>
</evidence>
<dbReference type="EMBL" id="MU859088">
    <property type="protein sequence ID" value="KAK3954555.1"/>
    <property type="molecule type" value="Genomic_DNA"/>
</dbReference>
<keyword evidence="1" id="KW-0812">Transmembrane</keyword>
<gene>
    <name evidence="2" type="ORF">QBC32DRAFT_335959</name>
</gene>
<proteinExistence type="predicted"/>
<dbReference type="Proteomes" id="UP001303222">
    <property type="component" value="Unassembled WGS sequence"/>
</dbReference>
<comment type="caution">
    <text evidence="2">The sequence shown here is derived from an EMBL/GenBank/DDBJ whole genome shotgun (WGS) entry which is preliminary data.</text>
</comment>
<reference evidence="2" key="1">
    <citation type="journal article" date="2023" name="Mol. Phylogenet. Evol.">
        <title>Genome-scale phylogeny and comparative genomics of the fungal order Sordariales.</title>
        <authorList>
            <person name="Hensen N."/>
            <person name="Bonometti L."/>
            <person name="Westerberg I."/>
            <person name="Brannstrom I.O."/>
            <person name="Guillou S."/>
            <person name="Cros-Aarteil S."/>
            <person name="Calhoun S."/>
            <person name="Haridas S."/>
            <person name="Kuo A."/>
            <person name="Mondo S."/>
            <person name="Pangilinan J."/>
            <person name="Riley R."/>
            <person name="LaButti K."/>
            <person name="Andreopoulos B."/>
            <person name="Lipzen A."/>
            <person name="Chen C."/>
            <person name="Yan M."/>
            <person name="Daum C."/>
            <person name="Ng V."/>
            <person name="Clum A."/>
            <person name="Steindorff A."/>
            <person name="Ohm R.A."/>
            <person name="Martin F."/>
            <person name="Silar P."/>
            <person name="Natvig D.O."/>
            <person name="Lalanne C."/>
            <person name="Gautier V."/>
            <person name="Ament-Velasquez S.L."/>
            <person name="Kruys A."/>
            <person name="Hutchinson M.I."/>
            <person name="Powell A.J."/>
            <person name="Barry K."/>
            <person name="Miller A.N."/>
            <person name="Grigoriev I.V."/>
            <person name="Debuchy R."/>
            <person name="Gladieux P."/>
            <person name="Hiltunen Thoren M."/>
            <person name="Johannesson H."/>
        </authorList>
    </citation>
    <scope>NUCLEOTIDE SEQUENCE</scope>
    <source>
        <strain evidence="2">CBS 626.80</strain>
    </source>
</reference>
<accession>A0AAN6NZ01</accession>
<keyword evidence="1" id="KW-0472">Membrane</keyword>
<evidence type="ECO:0000313" key="2">
    <source>
        <dbReference type="EMBL" id="KAK3954555.1"/>
    </source>
</evidence>
<keyword evidence="3" id="KW-1185">Reference proteome</keyword>
<keyword evidence="1" id="KW-1133">Transmembrane helix</keyword>
<sequence>MFDGLIIASRCISSIHTRDRLLRRSCLVCFNTISTMGGRKEHGLGPRCVYITLCAFGYLPYLPTVWYFASCIYFFFFPLCFNFPPFLLYVWYAKLMTRSDFSCSSINGHTDPSCPIY</sequence>
<feature type="transmembrane region" description="Helical" evidence="1">
    <location>
        <begin position="67"/>
        <end position="92"/>
    </location>
</feature>